<dbReference type="InterPro" id="IPR052193">
    <property type="entry name" value="Peptidase_C59"/>
</dbReference>
<dbReference type="SUPFAM" id="SSF56235">
    <property type="entry name" value="N-terminal nucleophile aminohydrolases (Ntn hydrolases)"/>
    <property type="match status" value="1"/>
</dbReference>
<evidence type="ECO:0000313" key="4">
    <source>
        <dbReference type="EMBL" id="KAB1442248.1"/>
    </source>
</evidence>
<dbReference type="PANTHER" id="PTHR35527:SF2">
    <property type="entry name" value="HYDROLASE"/>
    <property type="match status" value="1"/>
</dbReference>
<dbReference type="OrthoDB" id="1265391at2"/>
<dbReference type="AlphaFoldDB" id="A0A6N6N4U3"/>
<evidence type="ECO:0000256" key="1">
    <source>
        <dbReference type="ARBA" id="ARBA00006625"/>
    </source>
</evidence>
<dbReference type="InterPro" id="IPR029132">
    <property type="entry name" value="CBAH/NAAA_C"/>
</dbReference>
<keyword evidence="5" id="KW-1185">Reference proteome</keyword>
<dbReference type="RefSeq" id="WP_151150469.1">
    <property type="nucleotide sequence ID" value="NZ_WAIE01000002.1"/>
</dbReference>
<evidence type="ECO:0000259" key="3">
    <source>
        <dbReference type="Pfam" id="PF02275"/>
    </source>
</evidence>
<organism evidence="4 5">
    <name type="scientific">Pseudodesulfovibrio senegalensis</name>
    <dbReference type="NCBI Taxonomy" id="1721087"/>
    <lineage>
        <taxon>Bacteria</taxon>
        <taxon>Pseudomonadati</taxon>
        <taxon>Thermodesulfobacteriota</taxon>
        <taxon>Desulfovibrionia</taxon>
        <taxon>Desulfovibrionales</taxon>
        <taxon>Desulfovibrionaceae</taxon>
    </lineage>
</organism>
<dbReference type="PROSITE" id="PS51257">
    <property type="entry name" value="PROKAR_LIPOPROTEIN"/>
    <property type="match status" value="1"/>
</dbReference>
<proteinExistence type="inferred from homology"/>
<dbReference type="Proteomes" id="UP000438699">
    <property type="component" value="Unassembled WGS sequence"/>
</dbReference>
<gene>
    <name evidence="4" type="ORF">F8A88_07260</name>
</gene>
<feature type="domain" description="Choloylglycine hydrolase/NAAA C-terminal" evidence="3">
    <location>
        <begin position="28"/>
        <end position="348"/>
    </location>
</feature>
<keyword evidence="2 4" id="KW-0378">Hydrolase</keyword>
<reference evidence="4 5" key="1">
    <citation type="journal article" date="2017" name="Int. J. Syst. Evol. Microbiol.">
        <title>Desulfovibrio senegalensis sp. nov., a mesophilic sulfate reducer isolated from marine sediment.</title>
        <authorList>
            <person name="Thioye A."/>
            <person name="Gam Z.B.A."/>
            <person name="Mbengue M."/>
            <person name="Cayol J.L."/>
            <person name="Joseph-Bartoli M."/>
            <person name="Toure-Kane C."/>
            <person name="Labat M."/>
        </authorList>
    </citation>
    <scope>NUCLEOTIDE SEQUENCE [LARGE SCALE GENOMIC DNA]</scope>
    <source>
        <strain evidence="4 5">DSM 101509</strain>
    </source>
</reference>
<dbReference type="Gene3D" id="3.60.60.10">
    <property type="entry name" value="Penicillin V Acylase, Chain A"/>
    <property type="match status" value="1"/>
</dbReference>
<evidence type="ECO:0000313" key="5">
    <source>
        <dbReference type="Proteomes" id="UP000438699"/>
    </source>
</evidence>
<sequence>MRWTNGTRLTLILFCLITLTGWNTALACTGILLKGKDGTVVFGRTQEWGKFDLKPQIAIYPHGTEFQAIMSDGSGGKSWKSEHGFAGVLLMDRVINTGMNDAGLAGGMFYHKGFAEYAKYNPALADKSIAPSDLLAYILSSCTNIDEVKDKVDAVKVVPVVDPTLKAPFPLHGMIVDPKGNSIVIEFQKGNATYIEKTANVITNNPTYDWHLTNLRNYGKLSSAPFPDTKWGDLDITPLSGGSGLIGLPGDYTSISRFVRAVLLLQTARQTSGGEDTIQETFRILDSFNLPATQSEGAQGSKGKTPLLSGTQYTILTDTKNKTLYYHTMRNRRVRKVDLQQINFDLRAPRMMPLDKANDNGIQDVTDSLR</sequence>
<comment type="similarity">
    <text evidence="1">Belongs to the peptidase C59 family.</text>
</comment>
<dbReference type="GO" id="GO:0016787">
    <property type="term" value="F:hydrolase activity"/>
    <property type="evidence" value="ECO:0007669"/>
    <property type="project" value="UniProtKB-KW"/>
</dbReference>
<accession>A0A6N6N4U3</accession>
<dbReference type="InterPro" id="IPR029055">
    <property type="entry name" value="Ntn_hydrolases_N"/>
</dbReference>
<comment type="caution">
    <text evidence="4">The sequence shown here is derived from an EMBL/GenBank/DDBJ whole genome shotgun (WGS) entry which is preliminary data.</text>
</comment>
<protein>
    <submittedName>
        <fullName evidence="4">Linear amide C-N hydrolase</fullName>
    </submittedName>
</protein>
<dbReference type="PANTHER" id="PTHR35527">
    <property type="entry name" value="CHOLOYLGLYCINE HYDROLASE"/>
    <property type="match status" value="1"/>
</dbReference>
<name>A0A6N6N4U3_9BACT</name>
<dbReference type="EMBL" id="WAIE01000002">
    <property type="protein sequence ID" value="KAB1442248.1"/>
    <property type="molecule type" value="Genomic_DNA"/>
</dbReference>
<evidence type="ECO:0000256" key="2">
    <source>
        <dbReference type="ARBA" id="ARBA00022801"/>
    </source>
</evidence>
<dbReference type="Pfam" id="PF02275">
    <property type="entry name" value="CBAH"/>
    <property type="match status" value="1"/>
</dbReference>